<evidence type="ECO:0000313" key="9">
    <source>
        <dbReference type="EMBL" id="CAD2071895.1"/>
    </source>
</evidence>
<comment type="function">
    <text evidence="6">Specifically catalyzes the NAD or NADP-dependent dehydrogenation of L-aspartate to iminoaspartate.</text>
</comment>
<feature type="binding site" evidence="6">
    <location>
        <position position="119"/>
    </location>
    <ligand>
        <name>NAD(+)</name>
        <dbReference type="ChEBI" id="CHEBI:57540"/>
    </ligand>
</feature>
<keyword evidence="5 6" id="KW-0520">NAD</keyword>
<dbReference type="InterPro" id="IPR011182">
    <property type="entry name" value="L-Asp_DH"/>
</dbReference>
<evidence type="ECO:0000256" key="6">
    <source>
        <dbReference type="HAMAP-Rule" id="MF_01265"/>
    </source>
</evidence>
<dbReference type="InterPro" id="IPR020626">
    <property type="entry name" value="Asp_DH_prok"/>
</dbReference>
<dbReference type="SUPFAM" id="SSF55347">
    <property type="entry name" value="Glyceraldehyde-3-phosphate dehydrogenase-like, C-terminal domain"/>
    <property type="match status" value="1"/>
</dbReference>
<dbReference type="Pfam" id="PF03447">
    <property type="entry name" value="NAD_binding_3"/>
    <property type="match status" value="1"/>
</dbReference>
<name>A0A6V7R4C3_9STAP</name>
<dbReference type="Gene3D" id="3.30.360.10">
    <property type="entry name" value="Dihydrodipicolinate Reductase, domain 2"/>
    <property type="match status" value="1"/>
</dbReference>
<dbReference type="AlphaFoldDB" id="A0A6V7R4C3"/>
<dbReference type="PANTHER" id="PTHR31873:SF6">
    <property type="entry name" value="ASPARTATE DEHYDROGENASE DOMAIN-CONTAINING PROTEIN"/>
    <property type="match status" value="1"/>
</dbReference>
<evidence type="ECO:0000256" key="1">
    <source>
        <dbReference type="ARBA" id="ARBA00008331"/>
    </source>
</evidence>
<comment type="miscellaneous">
    <text evidence="6">The iminoaspartate product is unstable in aqueous solution and can decompose to oxaloacetate and ammonia.</text>
</comment>
<dbReference type="GO" id="GO:0016639">
    <property type="term" value="F:oxidoreductase activity, acting on the CH-NH2 group of donors, NAD or NADP as acceptor"/>
    <property type="evidence" value="ECO:0007669"/>
    <property type="project" value="UniProtKB-UniRule"/>
</dbReference>
<dbReference type="InterPro" id="IPR005106">
    <property type="entry name" value="Asp/hSer_DH_NAD-bd"/>
</dbReference>
<dbReference type="GO" id="GO:0051287">
    <property type="term" value="F:NAD binding"/>
    <property type="evidence" value="ECO:0007669"/>
    <property type="project" value="UniProtKB-UniRule"/>
</dbReference>
<feature type="domain" description="Aspartate dehydrogenase" evidence="7">
    <location>
        <begin position="155"/>
        <end position="242"/>
    </location>
</feature>
<dbReference type="EMBL" id="CAJEWD010000003">
    <property type="protein sequence ID" value="CAD2071895.1"/>
    <property type="molecule type" value="Genomic_DNA"/>
</dbReference>
<dbReference type="PANTHER" id="PTHR31873">
    <property type="entry name" value="L-ASPARTATE DEHYDROGENASE-RELATED"/>
    <property type="match status" value="1"/>
</dbReference>
<keyword evidence="10" id="KW-1185">Reference proteome</keyword>
<organism evidence="9 10">
    <name type="scientific">Jeotgalicoccus meleagridis</name>
    <dbReference type="NCBI Taxonomy" id="2759181"/>
    <lineage>
        <taxon>Bacteria</taxon>
        <taxon>Bacillati</taxon>
        <taxon>Bacillota</taxon>
        <taxon>Bacilli</taxon>
        <taxon>Bacillales</taxon>
        <taxon>Staphylococcaceae</taxon>
        <taxon>Jeotgalicoccus</taxon>
    </lineage>
</organism>
<dbReference type="GO" id="GO:0050661">
    <property type="term" value="F:NADP binding"/>
    <property type="evidence" value="ECO:0007669"/>
    <property type="project" value="UniProtKB-UniRule"/>
</dbReference>
<dbReference type="GO" id="GO:0033735">
    <property type="term" value="F:aspartate dehydrogenase [NAD(P)+] activity"/>
    <property type="evidence" value="ECO:0007669"/>
    <property type="project" value="UniProtKB-EC"/>
</dbReference>
<evidence type="ECO:0000259" key="8">
    <source>
        <dbReference type="Pfam" id="PF03447"/>
    </source>
</evidence>
<dbReference type="RefSeq" id="WP_185125002.1">
    <property type="nucleotide sequence ID" value="NZ_CAJEWD010000003.1"/>
</dbReference>
<accession>A0A6V7R4C3</accession>
<keyword evidence="2 6" id="KW-0662">Pyridine nucleotide biosynthesis</keyword>
<dbReference type="InterPro" id="IPR002811">
    <property type="entry name" value="Asp_DH"/>
</dbReference>
<evidence type="ECO:0000313" key="10">
    <source>
        <dbReference type="Proteomes" id="UP000589351"/>
    </source>
</evidence>
<proteinExistence type="inferred from homology"/>
<keyword evidence="4 6" id="KW-0560">Oxidoreductase</keyword>
<feature type="active site" evidence="6">
    <location>
        <position position="207"/>
    </location>
</feature>
<dbReference type="Pfam" id="PF01958">
    <property type="entry name" value="Asp_DH_C"/>
    <property type="match status" value="1"/>
</dbReference>
<keyword evidence="3 6" id="KW-0521">NADP</keyword>
<reference evidence="9 10" key="1">
    <citation type="submission" date="2020-07" db="EMBL/GenBank/DDBJ databases">
        <authorList>
            <person name="Criscuolo A."/>
        </authorList>
    </citation>
    <scope>NUCLEOTIDE SEQUENCE [LARGE SCALE GENOMIC DNA]</scope>
    <source>
        <strain evidence="9">CIP111649</strain>
    </source>
</reference>
<comment type="similarity">
    <text evidence="1 6">Belongs to the L-aspartate dehydrogenase family.</text>
</comment>
<feature type="domain" description="Aspartate/homoserine dehydrogenase NAD-binding" evidence="8">
    <location>
        <begin position="7"/>
        <end position="102"/>
    </location>
</feature>
<dbReference type="Proteomes" id="UP000589351">
    <property type="component" value="Unassembled WGS sequence"/>
</dbReference>
<dbReference type="EC" id="1.4.1.21" evidence="6"/>
<feature type="binding site" evidence="6">
    <location>
        <position position="177"/>
    </location>
    <ligand>
        <name>NAD(+)</name>
        <dbReference type="ChEBI" id="CHEBI:57540"/>
    </ligand>
</feature>
<dbReference type="NCBIfam" id="NF009828">
    <property type="entry name" value="PRK13303.1-3"/>
    <property type="match status" value="1"/>
</dbReference>
<comment type="catalytic activity">
    <reaction evidence="6">
        <text>L-aspartate + NADP(+) + H2O = oxaloacetate + NH4(+) + NADPH + H(+)</text>
        <dbReference type="Rhea" id="RHEA:11784"/>
        <dbReference type="ChEBI" id="CHEBI:15377"/>
        <dbReference type="ChEBI" id="CHEBI:15378"/>
        <dbReference type="ChEBI" id="CHEBI:16452"/>
        <dbReference type="ChEBI" id="CHEBI:28938"/>
        <dbReference type="ChEBI" id="CHEBI:29991"/>
        <dbReference type="ChEBI" id="CHEBI:57783"/>
        <dbReference type="ChEBI" id="CHEBI:58349"/>
        <dbReference type="EC" id="1.4.1.21"/>
    </reaction>
</comment>
<sequence length="255" mass="27798">MKIGLIGAGAIGQYLLKYINGKHHEKMEITSVLVRDFDKYANLQKEYRVKLYTDIDEFIDSEIDIIVEAANVSVAVDLLPKIIKRKEVMLISVGALANQETLKLVGQSDNRTLHLPSGAIGGLDLIQNAKGLGNLDSVSLTTRKPALSLIDELPDKEMIVFEGPASEAIDKYPKNMNVSIVLSLAGLGMEHTKVTLIADPNVDKNIHTIHATGNFGEMELTVKNVPLLENPKTSSLAALSVFSTLERLAEKVKIG</sequence>
<evidence type="ECO:0000256" key="5">
    <source>
        <dbReference type="ARBA" id="ARBA00023027"/>
    </source>
</evidence>
<dbReference type="InterPro" id="IPR036291">
    <property type="entry name" value="NAD(P)-bd_dom_sf"/>
</dbReference>
<comment type="pathway">
    <text evidence="6">Cofactor biosynthesis; NAD(+) biosynthesis; iminoaspartate from L-aspartate (dehydrogenase route): step 1/1.</text>
</comment>
<dbReference type="SUPFAM" id="SSF51735">
    <property type="entry name" value="NAD(P)-binding Rossmann-fold domains"/>
    <property type="match status" value="1"/>
</dbReference>
<protein>
    <recommendedName>
        <fullName evidence="6">L-aspartate dehydrogenase</fullName>
        <ecNumber evidence="6">1.4.1.21</ecNumber>
    </recommendedName>
</protein>
<evidence type="ECO:0000256" key="3">
    <source>
        <dbReference type="ARBA" id="ARBA00022857"/>
    </source>
</evidence>
<evidence type="ECO:0000256" key="4">
    <source>
        <dbReference type="ARBA" id="ARBA00023002"/>
    </source>
</evidence>
<dbReference type="GO" id="GO:0009435">
    <property type="term" value="P:NAD+ biosynthetic process"/>
    <property type="evidence" value="ECO:0007669"/>
    <property type="project" value="UniProtKB-UniRule"/>
</dbReference>
<dbReference type="HAMAP" id="MF_01265">
    <property type="entry name" value="NadX"/>
    <property type="match status" value="1"/>
</dbReference>
<comment type="caution">
    <text evidence="9">The sequence shown here is derived from an EMBL/GenBank/DDBJ whole genome shotgun (WGS) entry which is preliminary data.</text>
</comment>
<dbReference type="PIRSF" id="PIRSF005227">
    <property type="entry name" value="Asp_dh_NAD_syn"/>
    <property type="match status" value="1"/>
</dbReference>
<comment type="catalytic activity">
    <reaction evidence="6">
        <text>L-aspartate + NAD(+) + H2O = oxaloacetate + NH4(+) + NADH + H(+)</text>
        <dbReference type="Rhea" id="RHEA:11788"/>
        <dbReference type="ChEBI" id="CHEBI:15377"/>
        <dbReference type="ChEBI" id="CHEBI:15378"/>
        <dbReference type="ChEBI" id="CHEBI:16452"/>
        <dbReference type="ChEBI" id="CHEBI:28938"/>
        <dbReference type="ChEBI" id="CHEBI:29991"/>
        <dbReference type="ChEBI" id="CHEBI:57540"/>
        <dbReference type="ChEBI" id="CHEBI:57945"/>
        <dbReference type="EC" id="1.4.1.21"/>
    </reaction>
</comment>
<gene>
    <name evidence="6 9" type="primary">nadX</name>
    <name evidence="9" type="ORF">JEODO184_00462</name>
</gene>
<dbReference type="Gene3D" id="3.40.50.720">
    <property type="entry name" value="NAD(P)-binding Rossmann-like Domain"/>
    <property type="match status" value="1"/>
</dbReference>
<evidence type="ECO:0000256" key="2">
    <source>
        <dbReference type="ARBA" id="ARBA00022642"/>
    </source>
</evidence>
<evidence type="ECO:0000259" key="7">
    <source>
        <dbReference type="Pfam" id="PF01958"/>
    </source>
</evidence>
<dbReference type="UniPathway" id="UPA00253">
    <property type="reaction ID" value="UER00456"/>
</dbReference>